<keyword evidence="2" id="KW-0106">Calcium</keyword>
<keyword evidence="5" id="KW-1185">Reference proteome</keyword>
<dbReference type="Gene3D" id="3.30.1120.10">
    <property type="match status" value="1"/>
</dbReference>
<evidence type="ECO:0000256" key="2">
    <source>
        <dbReference type="ARBA" id="ARBA00022837"/>
    </source>
</evidence>
<sequence length="768" mass="84208">MEVVRKGGVSRVSGGSSLKGGELCVLNIDEKAKWNNVPLGLFSEVNPICKNNDTKANLGAIDGLDAWEALSQNTASNRTEVLHNIDDIIGNAALTVGDWKIVVGPGWDKWRVVNCCKEIWCLLTAVQSRCTQQEPITTLEFRETECIDHLKRAGKGALSLQHVAGWYEKAVQCEGRVSWCAGSSYNGDWDGWYGPSGREEGSYDVDKVLASPAARSLAAAGCTLTADIIRELRAEAQVQCSPQDRAFSPANTTVATTNCKPLQAPCLFHMRSDPCEKRNLADWYYTHTHTHTHCAVAAFNIEVCTAVCTHCTSQRVDTGLQGRKKREDTEKTRRITISENSAGNQARFNLVGACSLTTTPPRSPGKEIVLGETNGIVFLKMHVLRPKGWHTLQPPELRFYTRIKKMSPLSTLLNAWCGNDSISVGIMSRGIVYHVLMIRVHSSPSFRVGGRKWTSFARKQASSRQKIYQPIASMLLAHAQKGSGFLRVRRENGRGEAATAIAGAAAVRNLYTRSAHSIMLAAQAQATSPSFILISAVDEVQSASSTLRPGTHDKLHGPGPARPVLMIHGEALGSTHGHGTRLKQDRPGARGWVSGVFRCRVFLALGMVYTCGHRPWRCICLLTTADIIATLWTRPCLWSCSQYLRLLQARLRDYIYTLYTSSRSWLLVTSNLPVSQSFPRRKTSIWTAGSCQGIVLCRSDAKPAKSWPTTGIHSTIAGTELTPLTSHTLPTAGPGEVNANDPKHDPYDYNSNGPSMYHFAATRRPTDG</sequence>
<reference evidence="4 5" key="1">
    <citation type="submission" date="2023-02" db="EMBL/GenBank/DDBJ databases">
        <title>LHISI_Scaffold_Assembly.</title>
        <authorList>
            <person name="Stuart O.P."/>
            <person name="Cleave R."/>
            <person name="Magrath M.J.L."/>
            <person name="Mikheyev A.S."/>
        </authorList>
    </citation>
    <scope>NUCLEOTIDE SEQUENCE [LARGE SCALE GENOMIC DNA]</scope>
    <source>
        <strain evidence="4">Daus_M_001</strain>
        <tissue evidence="4">Leg muscle</tissue>
    </source>
</reference>
<dbReference type="InterPro" id="IPR047115">
    <property type="entry name" value="ARSB"/>
</dbReference>
<proteinExistence type="predicted"/>
<organism evidence="4 5">
    <name type="scientific">Dryococelus australis</name>
    <dbReference type="NCBI Taxonomy" id="614101"/>
    <lineage>
        <taxon>Eukaryota</taxon>
        <taxon>Metazoa</taxon>
        <taxon>Ecdysozoa</taxon>
        <taxon>Arthropoda</taxon>
        <taxon>Hexapoda</taxon>
        <taxon>Insecta</taxon>
        <taxon>Pterygota</taxon>
        <taxon>Neoptera</taxon>
        <taxon>Polyneoptera</taxon>
        <taxon>Phasmatodea</taxon>
        <taxon>Verophasmatodea</taxon>
        <taxon>Anareolatae</taxon>
        <taxon>Phasmatidae</taxon>
        <taxon>Eurycanthinae</taxon>
        <taxon>Dryococelus</taxon>
    </lineage>
</organism>
<comment type="caution">
    <text evidence="4">The sequence shown here is derived from an EMBL/GenBank/DDBJ whole genome shotgun (WGS) entry which is preliminary data.</text>
</comment>
<evidence type="ECO:0000313" key="5">
    <source>
        <dbReference type="Proteomes" id="UP001159363"/>
    </source>
</evidence>
<dbReference type="InterPro" id="IPR017850">
    <property type="entry name" value="Alkaline_phosphatase_core_sf"/>
</dbReference>
<dbReference type="SUPFAM" id="SSF53649">
    <property type="entry name" value="Alkaline phosphatase-like"/>
    <property type="match status" value="1"/>
</dbReference>
<keyword evidence="3" id="KW-0325">Glycoprotein</keyword>
<dbReference type="PANTHER" id="PTHR10342:SF273">
    <property type="entry name" value="RE14504P"/>
    <property type="match status" value="1"/>
</dbReference>
<dbReference type="Proteomes" id="UP001159363">
    <property type="component" value="Chromosome 2"/>
</dbReference>
<evidence type="ECO:0000256" key="1">
    <source>
        <dbReference type="ARBA" id="ARBA00022723"/>
    </source>
</evidence>
<evidence type="ECO:0000313" key="4">
    <source>
        <dbReference type="EMBL" id="KAJ8892605.1"/>
    </source>
</evidence>
<accession>A0ABQ9I7G1</accession>
<evidence type="ECO:0008006" key="6">
    <source>
        <dbReference type="Google" id="ProtNLM"/>
    </source>
</evidence>
<keyword evidence="1" id="KW-0479">Metal-binding</keyword>
<name>A0ABQ9I7G1_9NEOP</name>
<evidence type="ECO:0000256" key="3">
    <source>
        <dbReference type="ARBA" id="ARBA00023180"/>
    </source>
</evidence>
<gene>
    <name evidence="4" type="ORF">PR048_005186</name>
</gene>
<protein>
    <recommendedName>
        <fullName evidence="6">ShKT domain-containing protein</fullName>
    </recommendedName>
</protein>
<dbReference type="PANTHER" id="PTHR10342">
    <property type="entry name" value="ARYLSULFATASE"/>
    <property type="match status" value="1"/>
</dbReference>
<dbReference type="EMBL" id="JARBHB010000002">
    <property type="protein sequence ID" value="KAJ8892605.1"/>
    <property type="molecule type" value="Genomic_DNA"/>
</dbReference>